<proteinExistence type="evidence at transcript level"/>
<feature type="chain" id="PRO_5021230269" evidence="1">
    <location>
        <begin position="16"/>
        <end position="222"/>
    </location>
</feature>
<accession>A0A4Y5QZV3</accession>
<dbReference type="InterPro" id="IPR039935">
    <property type="entry name" value="YML079W-like"/>
</dbReference>
<dbReference type="PANTHER" id="PTHR33387">
    <property type="entry name" value="RMLC-LIKE JELLY ROLL FOLD PROTEIN"/>
    <property type="match status" value="1"/>
</dbReference>
<protein>
    <submittedName>
        <fullName evidence="3">Waterborne settlement pheromone-like protein 5</fullName>
    </submittedName>
</protein>
<name>A0A4Y5QZV3_AMPIM</name>
<dbReference type="EMBL" id="MK275633">
    <property type="protein sequence ID" value="QCY50174.1"/>
    <property type="molecule type" value="mRNA"/>
</dbReference>
<evidence type="ECO:0000259" key="2">
    <source>
        <dbReference type="Pfam" id="PF06172"/>
    </source>
</evidence>
<keyword evidence="1" id="KW-0732">Signal</keyword>
<dbReference type="InterPro" id="IPR014710">
    <property type="entry name" value="RmlC-like_jellyroll"/>
</dbReference>
<feature type="signal peptide" evidence="1">
    <location>
        <begin position="1"/>
        <end position="15"/>
    </location>
</feature>
<dbReference type="InterPro" id="IPR011051">
    <property type="entry name" value="RmlC_Cupin_sf"/>
</dbReference>
<organism evidence="3">
    <name type="scientific">Amphibalanus improvisus</name>
    <name type="common">Bay barnacle</name>
    <name type="synonym">Balanus improvisus</name>
    <dbReference type="NCBI Taxonomy" id="1220549"/>
    <lineage>
        <taxon>Eukaryota</taxon>
        <taxon>Metazoa</taxon>
        <taxon>Ecdysozoa</taxon>
        <taxon>Arthropoda</taxon>
        <taxon>Crustacea</taxon>
        <taxon>Multicrustacea</taxon>
        <taxon>Cirripedia</taxon>
        <taxon>Thoracica</taxon>
        <taxon>Thoracicalcarea</taxon>
        <taxon>Balanomorpha</taxon>
        <taxon>Balanoidea</taxon>
        <taxon>Balanidae</taxon>
        <taxon>Amphibalaninae</taxon>
        <taxon>Amphibalanus</taxon>
    </lineage>
</organism>
<reference evidence="3" key="1">
    <citation type="journal article" date="2019" name="Biofouling">
        <title>The complex barnacle perfume: identification of waterborne pheromone homologues in Balanus improvisus and their differential expression during settlement.</title>
        <authorList>
            <person name="Abramova A."/>
            <person name="Lind U."/>
            <person name="Blomberg A."/>
            <person name="Rosenblad M.A."/>
        </authorList>
    </citation>
    <scope>NUCLEOTIDE SEQUENCE</scope>
</reference>
<dbReference type="SUPFAM" id="SSF51182">
    <property type="entry name" value="RmlC-like cupins"/>
    <property type="match status" value="1"/>
</dbReference>
<evidence type="ECO:0000313" key="3">
    <source>
        <dbReference type="EMBL" id="QCY50174.1"/>
    </source>
</evidence>
<dbReference type="InterPro" id="IPR009327">
    <property type="entry name" value="Cupin_DUF985"/>
</dbReference>
<evidence type="ECO:0000256" key="1">
    <source>
        <dbReference type="SAM" id="SignalP"/>
    </source>
</evidence>
<dbReference type="Gene3D" id="2.60.120.10">
    <property type="entry name" value="Jelly Rolls"/>
    <property type="match status" value="1"/>
</dbReference>
<dbReference type="Pfam" id="PF06172">
    <property type="entry name" value="Cupin_5"/>
    <property type="match status" value="1"/>
</dbReference>
<sequence length="222" mass="24582">MRLLLFVCVCALAAAQKEPQSPQTPSLTANLTTNLTANLSRQENVKLLPKDQQLKDALEIKWDGEFLAGPAFYSPHNATFEGTERTAFSFINFLINPGQCGHLDDGSWVKNDVSEVVFMYHSGAPVKVHFISEGGVYSTKVMGNPLDLEGAQFLVHVPRAVYSAFESLSNTQATFHSYIDIPAWSADHHQEFTPADMAAIFPQYSGLFEHLAKPGYQGEWTQ</sequence>
<dbReference type="PANTHER" id="PTHR33387:SF3">
    <property type="entry name" value="DUF985 DOMAIN-CONTAINING PROTEIN"/>
    <property type="match status" value="1"/>
</dbReference>
<dbReference type="AlphaFoldDB" id="A0A4Y5QZV3"/>
<feature type="domain" description="DUF985" evidence="2">
    <location>
        <begin position="78"/>
        <end position="190"/>
    </location>
</feature>